<protein>
    <submittedName>
        <fullName evidence="2">Uncharacterized protein</fullName>
    </submittedName>
</protein>
<evidence type="ECO:0000256" key="1">
    <source>
        <dbReference type="SAM" id="MobiDB-lite"/>
    </source>
</evidence>
<keyword evidence="3" id="KW-1185">Reference proteome</keyword>
<name>M0MUK8_9EURY</name>
<dbReference type="Proteomes" id="UP000011625">
    <property type="component" value="Unassembled WGS sequence"/>
</dbReference>
<evidence type="ECO:0000313" key="2">
    <source>
        <dbReference type="EMBL" id="EMA49422.1"/>
    </source>
</evidence>
<proteinExistence type="predicted"/>
<dbReference type="AlphaFoldDB" id="M0MUK8"/>
<gene>
    <name evidence="2" type="ORF">C450_17027</name>
</gene>
<organism evidence="2 3">
    <name type="scientific">Halococcus salifodinae DSM 8989</name>
    <dbReference type="NCBI Taxonomy" id="1227456"/>
    <lineage>
        <taxon>Archaea</taxon>
        <taxon>Methanobacteriati</taxon>
        <taxon>Methanobacteriota</taxon>
        <taxon>Stenosarchaea group</taxon>
        <taxon>Halobacteria</taxon>
        <taxon>Halobacteriales</taxon>
        <taxon>Halococcaceae</taxon>
        <taxon>Halococcus</taxon>
    </lineage>
</organism>
<evidence type="ECO:0000313" key="3">
    <source>
        <dbReference type="Proteomes" id="UP000011625"/>
    </source>
</evidence>
<reference evidence="2 3" key="1">
    <citation type="journal article" date="2014" name="PLoS Genet.">
        <title>Phylogenetically driven sequencing of extremely halophilic archaea reveals strategies for static and dynamic osmo-response.</title>
        <authorList>
            <person name="Becker E.A."/>
            <person name="Seitzer P.M."/>
            <person name="Tritt A."/>
            <person name="Larsen D."/>
            <person name="Krusor M."/>
            <person name="Yao A.I."/>
            <person name="Wu D."/>
            <person name="Madern D."/>
            <person name="Eisen J.A."/>
            <person name="Darling A.E."/>
            <person name="Facciotti M.T."/>
        </authorList>
    </citation>
    <scope>NUCLEOTIDE SEQUENCE [LARGE SCALE GENOMIC DNA]</scope>
    <source>
        <strain evidence="2 3">DSM 8989</strain>
    </source>
</reference>
<accession>M0MUK8</accession>
<sequence length="69" mass="8049">MDGLDTFRNSISDDFISNTKETCIKYDRSYEEEYKPNQSCNDAVERKQREADGDNDAPTDKQNYEVSKE</sequence>
<dbReference type="EMBL" id="AOME01000077">
    <property type="protein sequence ID" value="EMA49422.1"/>
    <property type="molecule type" value="Genomic_DNA"/>
</dbReference>
<comment type="caution">
    <text evidence="2">The sequence shown here is derived from an EMBL/GenBank/DDBJ whole genome shotgun (WGS) entry which is preliminary data.</text>
</comment>
<feature type="region of interest" description="Disordered" evidence="1">
    <location>
        <begin position="32"/>
        <end position="69"/>
    </location>
</feature>
<feature type="compositionally biased region" description="Basic and acidic residues" evidence="1">
    <location>
        <begin position="43"/>
        <end position="69"/>
    </location>
</feature>